<proteinExistence type="predicted"/>
<protein>
    <submittedName>
        <fullName evidence="4">Fic family protein</fullName>
    </submittedName>
</protein>
<feature type="active site" evidence="1">
    <location>
        <position position="206"/>
    </location>
</feature>
<evidence type="ECO:0000256" key="2">
    <source>
        <dbReference type="PIRSR" id="PIRSR640198-2"/>
    </source>
</evidence>
<dbReference type="Gene3D" id="1.10.3290.10">
    <property type="entry name" value="Fido-like domain"/>
    <property type="match status" value="1"/>
</dbReference>
<keyword evidence="2" id="KW-0067">ATP-binding</keyword>
<feature type="binding site" evidence="2">
    <location>
        <begin position="247"/>
        <end position="248"/>
    </location>
    <ligand>
        <name>ATP</name>
        <dbReference type="ChEBI" id="CHEBI:30616"/>
    </ligand>
</feature>
<dbReference type="Pfam" id="PF13776">
    <property type="entry name" value="DUF4172"/>
    <property type="match status" value="1"/>
</dbReference>
<dbReference type="EMBL" id="CP158375">
    <property type="protein sequence ID" value="XDO98543.1"/>
    <property type="molecule type" value="Genomic_DNA"/>
</dbReference>
<dbReference type="AlphaFoldDB" id="A0AB39KZ51"/>
<gene>
    <name evidence="4" type="ORF">ABOZ73_09035</name>
</gene>
<dbReference type="SUPFAM" id="SSF140931">
    <property type="entry name" value="Fic-like"/>
    <property type="match status" value="1"/>
</dbReference>
<evidence type="ECO:0000259" key="3">
    <source>
        <dbReference type="PROSITE" id="PS51459"/>
    </source>
</evidence>
<dbReference type="InterPro" id="IPR040198">
    <property type="entry name" value="Fido_containing"/>
</dbReference>
<dbReference type="PANTHER" id="PTHR13504:SF33">
    <property type="entry name" value="FIC FAMILY PROTEIN"/>
    <property type="match status" value="1"/>
</dbReference>
<evidence type="ECO:0000313" key="4">
    <source>
        <dbReference type="EMBL" id="XDO98543.1"/>
    </source>
</evidence>
<keyword evidence="2" id="KW-0547">Nucleotide-binding</keyword>
<feature type="domain" description="Fido" evidence="3">
    <location>
        <begin position="113"/>
        <end position="269"/>
    </location>
</feature>
<dbReference type="InterPro" id="IPR025230">
    <property type="entry name" value="DUF4172"/>
</dbReference>
<dbReference type="RefSeq" id="WP_369062418.1">
    <property type="nucleotide sequence ID" value="NZ_CP158375.1"/>
</dbReference>
<sequence length="373" mass="41852">MRWSWQQPDWPRFTWDAGALRRAESEFIENAGVQIGASKHLSEAHSSAIRIELMGHEATDTSAIEGETLDRDSVQSSIRRHLGMTDDRRRVSPAEAGIAEMTVDLFEHAESALSEEVLFRWHRWVMNGRTDMADIGRYRTHSDPMQIVSEYVHAPKVHFEAPPSAQLAGEMAHFWEWLEQTGPGSVQALPAITRAGIAHLWFESIHPFEDGNGRIGRAISEKLLAQGLPTPMVTGMSSTLLHHRKDYYAELERAHRHLEITDWLVWFAGQALESQHRTLNLVEFVLAKTRHLERLRGAINDRQEKALLRLYAAGPQGFKGGISASNYMSITKASTATTTRDLAALVELGGLTRTGTGKSTRYHLDIQAPRPPS</sequence>
<dbReference type="PROSITE" id="PS51459">
    <property type="entry name" value="FIDO"/>
    <property type="match status" value="1"/>
</dbReference>
<dbReference type="InterPro" id="IPR003812">
    <property type="entry name" value="Fido"/>
</dbReference>
<name>A0AB39KZ51_9CAUL</name>
<evidence type="ECO:0000256" key="1">
    <source>
        <dbReference type="PIRSR" id="PIRSR640198-1"/>
    </source>
</evidence>
<reference evidence="4" key="1">
    <citation type="submission" date="2024-06" db="EMBL/GenBank/DDBJ databases">
        <title>Caulobacter inopinatus, sp. nov.</title>
        <authorList>
            <person name="Donachie S.P."/>
        </authorList>
    </citation>
    <scope>NUCLEOTIDE SEQUENCE</scope>
    <source>
        <strain evidence="4">73W</strain>
    </source>
</reference>
<dbReference type="PANTHER" id="PTHR13504">
    <property type="entry name" value="FIDO DOMAIN-CONTAINING PROTEIN DDB_G0283145"/>
    <property type="match status" value="1"/>
</dbReference>
<dbReference type="InterPro" id="IPR036388">
    <property type="entry name" value="WH-like_DNA-bd_sf"/>
</dbReference>
<accession>A0AB39KZ51</accession>
<feature type="binding site" evidence="2">
    <location>
        <begin position="210"/>
        <end position="217"/>
    </location>
    <ligand>
        <name>ATP</name>
        <dbReference type="ChEBI" id="CHEBI:30616"/>
    </ligand>
</feature>
<dbReference type="InterPro" id="IPR036597">
    <property type="entry name" value="Fido-like_dom_sf"/>
</dbReference>
<dbReference type="GO" id="GO:0005524">
    <property type="term" value="F:ATP binding"/>
    <property type="evidence" value="ECO:0007669"/>
    <property type="project" value="UniProtKB-KW"/>
</dbReference>
<organism evidence="4">
    <name type="scientific">Caulobacter sp. 73W</name>
    <dbReference type="NCBI Taxonomy" id="3161137"/>
    <lineage>
        <taxon>Bacteria</taxon>
        <taxon>Pseudomonadati</taxon>
        <taxon>Pseudomonadota</taxon>
        <taxon>Alphaproteobacteria</taxon>
        <taxon>Caulobacterales</taxon>
        <taxon>Caulobacteraceae</taxon>
        <taxon>Caulobacter</taxon>
    </lineage>
</organism>
<dbReference type="Pfam" id="PF02661">
    <property type="entry name" value="Fic"/>
    <property type="match status" value="1"/>
</dbReference>
<dbReference type="Gene3D" id="1.10.10.10">
    <property type="entry name" value="Winged helix-like DNA-binding domain superfamily/Winged helix DNA-binding domain"/>
    <property type="match status" value="1"/>
</dbReference>